<gene>
    <name evidence="3" type="ORF">HJC23_009418</name>
</gene>
<organism evidence="3 4">
    <name type="scientific">Cyclotella cryptica</name>
    <dbReference type="NCBI Taxonomy" id="29204"/>
    <lineage>
        <taxon>Eukaryota</taxon>
        <taxon>Sar</taxon>
        <taxon>Stramenopiles</taxon>
        <taxon>Ochrophyta</taxon>
        <taxon>Bacillariophyta</taxon>
        <taxon>Coscinodiscophyceae</taxon>
        <taxon>Thalassiosirophycidae</taxon>
        <taxon>Stephanodiscales</taxon>
        <taxon>Stephanodiscaceae</taxon>
        <taxon>Cyclotella</taxon>
    </lineage>
</organism>
<comment type="caution">
    <text evidence="3">The sequence shown here is derived from an EMBL/GenBank/DDBJ whole genome shotgun (WGS) entry which is preliminary data.</text>
</comment>
<evidence type="ECO:0000313" key="4">
    <source>
        <dbReference type="Proteomes" id="UP001516023"/>
    </source>
</evidence>
<evidence type="ECO:0000313" key="3">
    <source>
        <dbReference type="EMBL" id="KAL3792690.1"/>
    </source>
</evidence>
<dbReference type="AlphaFoldDB" id="A0ABD3Q374"/>
<dbReference type="Proteomes" id="UP001516023">
    <property type="component" value="Unassembled WGS sequence"/>
</dbReference>
<feature type="non-terminal residue" evidence="3">
    <location>
        <position position="1"/>
    </location>
</feature>
<keyword evidence="2" id="KW-1133">Transmembrane helix</keyword>
<dbReference type="InterPro" id="IPR021467">
    <property type="entry name" value="DUF3119"/>
</dbReference>
<keyword evidence="2" id="KW-0472">Membrane</keyword>
<feature type="transmembrane region" description="Helical" evidence="2">
    <location>
        <begin position="103"/>
        <end position="122"/>
    </location>
</feature>
<protein>
    <submittedName>
        <fullName evidence="3">Uncharacterized protein</fullName>
    </submittedName>
</protein>
<proteinExistence type="predicted"/>
<keyword evidence="2" id="KW-0812">Transmembrane</keyword>
<reference evidence="3 4" key="1">
    <citation type="journal article" date="2020" name="G3 (Bethesda)">
        <title>Improved Reference Genome for Cyclotella cryptica CCMP332, a Model for Cell Wall Morphogenesis, Salinity Adaptation, and Lipid Production in Diatoms (Bacillariophyta).</title>
        <authorList>
            <person name="Roberts W.R."/>
            <person name="Downey K.M."/>
            <person name="Ruck E.C."/>
            <person name="Traller J.C."/>
            <person name="Alverson A.J."/>
        </authorList>
    </citation>
    <scope>NUCLEOTIDE SEQUENCE [LARGE SCALE GENOMIC DNA]</scope>
    <source>
        <strain evidence="3 4">CCMP332</strain>
    </source>
</reference>
<name>A0ABD3Q374_9STRA</name>
<keyword evidence="4" id="KW-1185">Reference proteome</keyword>
<dbReference type="PANTHER" id="PTHR35550">
    <property type="match status" value="1"/>
</dbReference>
<evidence type="ECO:0000256" key="1">
    <source>
        <dbReference type="SAM" id="MobiDB-lite"/>
    </source>
</evidence>
<accession>A0ABD3Q374</accession>
<feature type="transmembrane region" description="Helical" evidence="2">
    <location>
        <begin position="128"/>
        <end position="146"/>
    </location>
</feature>
<dbReference type="PANTHER" id="PTHR35550:SF2">
    <property type="entry name" value="OS05G0401200 PROTEIN"/>
    <property type="match status" value="1"/>
</dbReference>
<dbReference type="EMBL" id="JABMIG020000099">
    <property type="protein sequence ID" value="KAL3792690.1"/>
    <property type="molecule type" value="Genomic_DNA"/>
</dbReference>
<evidence type="ECO:0000256" key="2">
    <source>
        <dbReference type="SAM" id="Phobius"/>
    </source>
</evidence>
<dbReference type="Pfam" id="PF11317">
    <property type="entry name" value="DUF3119"/>
    <property type="match status" value="1"/>
</dbReference>
<feature type="region of interest" description="Disordered" evidence="1">
    <location>
        <begin position="1"/>
        <end position="21"/>
    </location>
</feature>
<sequence length="274" mass="30990">RLRRGHQVTHHSNPEHKHRRIGLSDTDSFSSIITISLVAGTTAFQPAPKKNLLTKKIGSNVQSVAPPVTRNDMVAIRSPFWDAFSSSNAKSVSTGDYVVDRDYTVALTLIVVGIWLTMFGPSDTSIDTLGGMFHLLFGAFIGMQTMRTRAVFTKDSFELKSTANKYLGIAPDKGLIPKQRKNYVLGTENKWRYDSFVNWDFFPSIHLPILVYFKETQEMQKKGSLGLKQMDRRDNGQMHWFPAYANVKQLREQFEARGCSKIGPVHGEEFVKKD</sequence>